<protein>
    <submittedName>
        <fullName evidence="1">Uncharacterized protein</fullName>
    </submittedName>
</protein>
<organism evidence="1">
    <name type="scientific">Amphimedon queenslandica</name>
    <name type="common">Sponge</name>
    <dbReference type="NCBI Taxonomy" id="400682"/>
    <lineage>
        <taxon>Eukaryota</taxon>
        <taxon>Metazoa</taxon>
        <taxon>Porifera</taxon>
        <taxon>Demospongiae</taxon>
        <taxon>Heteroscleromorpha</taxon>
        <taxon>Haplosclerida</taxon>
        <taxon>Niphatidae</taxon>
        <taxon>Amphimedon</taxon>
    </lineage>
</organism>
<sequence>QRVRKGGSCHYQIWILFVACTTHRRLQDLTTSRAWVWHRKWVGRVKTTTWC</sequence>
<evidence type="ECO:0000313" key="1">
    <source>
        <dbReference type="EnsemblMetazoa" id="Aqu2.1.38082_001"/>
    </source>
</evidence>
<name>A0A1X7VEY5_AMPQE</name>
<accession>A0A1X7VEY5</accession>
<reference evidence="1" key="1">
    <citation type="submission" date="2017-05" db="UniProtKB">
        <authorList>
            <consortium name="EnsemblMetazoa"/>
        </authorList>
    </citation>
    <scope>IDENTIFICATION</scope>
</reference>
<proteinExistence type="predicted"/>
<dbReference type="EnsemblMetazoa" id="Aqu2.1.38082_001">
    <property type="protein sequence ID" value="Aqu2.1.38082_001"/>
    <property type="gene ID" value="Aqu2.1.38082"/>
</dbReference>
<dbReference type="InParanoid" id="A0A1X7VEY5"/>
<dbReference type="AlphaFoldDB" id="A0A1X7VEY5"/>